<feature type="region of interest" description="Disordered" evidence="1">
    <location>
        <begin position="1"/>
        <end position="24"/>
    </location>
</feature>
<proteinExistence type="predicted"/>
<feature type="region of interest" description="Disordered" evidence="1">
    <location>
        <begin position="87"/>
        <end position="131"/>
    </location>
</feature>
<dbReference type="RefSeq" id="WP_231925219.1">
    <property type="nucleotide sequence ID" value="NZ_LT607410.1"/>
</dbReference>
<dbReference type="Proteomes" id="UP000198228">
    <property type="component" value="Chromosome I"/>
</dbReference>
<evidence type="ECO:0000313" key="2">
    <source>
        <dbReference type="EMBL" id="SCE69023.1"/>
    </source>
</evidence>
<name>A0A1C4UBF9_9ACTN</name>
<protein>
    <recommendedName>
        <fullName evidence="4">Helix-turn-helix domain-containing protein</fullName>
    </recommendedName>
</protein>
<dbReference type="AlphaFoldDB" id="A0A1C4UBF9"/>
<accession>A0A1C4UBF9</accession>
<sequence>MSTPDQHPTPATPTRPAGDGSHDTWTAQRIRALGAVTDLSTAARIFRLSRSVAYDLAKRDRFPVPVLRFDTRYRVPVAAILDALHLPAADDPGSSTGPPGDDLTPGGSHASITPYRIRSPRLPHAPTEGNT</sequence>
<reference evidence="2 3" key="1">
    <citation type="submission" date="2016-06" db="EMBL/GenBank/DDBJ databases">
        <authorList>
            <person name="Kjaerup R.B."/>
            <person name="Dalgaard T.S."/>
            <person name="Juul-Madsen H.R."/>
        </authorList>
    </citation>
    <scope>NUCLEOTIDE SEQUENCE [LARGE SCALE GENOMIC DNA]</scope>
    <source>
        <strain evidence="2 3">DSM 43821</strain>
    </source>
</reference>
<evidence type="ECO:0000313" key="3">
    <source>
        <dbReference type="Proteomes" id="UP000198228"/>
    </source>
</evidence>
<gene>
    <name evidence="2" type="ORF">GA0074696_0251</name>
</gene>
<organism evidence="2 3">
    <name type="scientific">Micromonospora purpureochromogenes</name>
    <dbReference type="NCBI Taxonomy" id="47872"/>
    <lineage>
        <taxon>Bacteria</taxon>
        <taxon>Bacillati</taxon>
        <taxon>Actinomycetota</taxon>
        <taxon>Actinomycetes</taxon>
        <taxon>Micromonosporales</taxon>
        <taxon>Micromonosporaceae</taxon>
        <taxon>Micromonospora</taxon>
    </lineage>
</organism>
<evidence type="ECO:0000256" key="1">
    <source>
        <dbReference type="SAM" id="MobiDB-lite"/>
    </source>
</evidence>
<evidence type="ECO:0008006" key="4">
    <source>
        <dbReference type="Google" id="ProtNLM"/>
    </source>
</evidence>
<feature type="compositionally biased region" description="Low complexity" evidence="1">
    <location>
        <begin position="96"/>
        <end position="107"/>
    </location>
</feature>
<dbReference type="EMBL" id="LT607410">
    <property type="protein sequence ID" value="SCE69023.1"/>
    <property type="molecule type" value="Genomic_DNA"/>
</dbReference>